<reference evidence="7 19" key="1">
    <citation type="submission" date="2015-03" db="EMBL/GenBank/DDBJ databases">
        <authorList>
            <consortium name="Pathogen Informatics"/>
            <person name="Murphy D."/>
        </authorList>
    </citation>
    <scope>NUCLEOTIDE SEQUENCE [LARGE SCALE GENOMIC DNA]</scope>
    <source>
        <strain evidence="7 19">0268S</strain>
        <strain evidence="10">N09902308</strain>
    </source>
</reference>
<reference evidence="11 21" key="3">
    <citation type="submission" date="2016-04" db="EMBL/GenBank/DDBJ databases">
        <authorList>
            <person name="Bigi M."/>
            <person name="Bigi F."/>
            <person name="Soria M.A."/>
        </authorList>
    </citation>
    <scope>NUCLEOTIDE SEQUENCE [LARGE SCALE GENOMIC DNA]</scope>
    <source>
        <strain evidence="11 21">6548</strain>
    </source>
</reference>
<dbReference type="Proteomes" id="UP000046680">
    <property type="component" value="Unassembled WGS sequence"/>
</dbReference>
<evidence type="ECO:0000313" key="22">
    <source>
        <dbReference type="Proteomes" id="UP000300237"/>
    </source>
</evidence>
<evidence type="ECO:0000313" key="4">
    <source>
        <dbReference type="EMBL" id="CFR70559.1"/>
    </source>
</evidence>
<evidence type="ECO:0000256" key="2">
    <source>
        <dbReference type="SAM" id="Phobius"/>
    </source>
</evidence>
<dbReference type="AlphaFoldDB" id="A0A0E8IMN0"/>
<reference evidence="11 21" key="4">
    <citation type="submission" date="2017-02" db="EMBL/GenBank/DDBJ databases">
        <title>Protein polymorphisms may explain contrasting epidemiological fitness of two variants of a multidrug-resistant Mycobacterium tuberculosis strain.</title>
        <authorList>
            <person name="Bigi M.M."/>
            <person name="Lopez B."/>
            <person name="Blanco F.C."/>
            <person name="Sasiain M.C."/>
            <person name="De La Barrera S."/>
            <person name="Ritacco V."/>
            <person name="Bigi F."/>
            <person name="Soria M.A."/>
        </authorList>
    </citation>
    <scope>NUCLEOTIDE SEQUENCE [LARGE SCALE GENOMIC DNA]</scope>
    <source>
        <strain evidence="11 21">6548</strain>
    </source>
</reference>
<evidence type="ECO:0000256" key="1">
    <source>
        <dbReference type="SAM" id="MobiDB-lite"/>
    </source>
</evidence>
<feature type="region of interest" description="Disordered" evidence="1">
    <location>
        <begin position="254"/>
        <end position="286"/>
    </location>
</feature>
<evidence type="ECO:0000313" key="8">
    <source>
        <dbReference type="EMBL" id="COV69467.1"/>
    </source>
</evidence>
<gene>
    <name evidence="11" type="ORF">A4S10_00671</name>
    <name evidence="12" type="ORF">DKC2_0676</name>
    <name evidence="4" type="ORF">ERS007657_00901</name>
    <name evidence="3" type="ORF">ERS007688_01952</name>
    <name evidence="8" type="ORF">ERS007720_00742</name>
    <name evidence="10" type="ORF">ERS007739_00496</name>
    <name evidence="9" type="ORF">ERS007741_01192</name>
    <name evidence="5" type="ORF">ERS027659_00136</name>
    <name evidence="6" type="ORF">ERS027661_00215</name>
    <name evidence="7" type="ORF">ERS094118_01228</name>
</gene>
<evidence type="ECO:0000313" key="10">
    <source>
        <dbReference type="EMBL" id="COX00462.1"/>
    </source>
</evidence>
<feature type="compositionally biased region" description="Polar residues" evidence="1">
    <location>
        <begin position="268"/>
        <end position="279"/>
    </location>
</feature>
<dbReference type="EMBL" id="LWDQ01000001">
    <property type="protein sequence ID" value="OMH58521.1"/>
    <property type="molecule type" value="Genomic_DNA"/>
</dbReference>
<evidence type="ECO:0000313" key="17">
    <source>
        <dbReference type="Proteomes" id="UP000048600"/>
    </source>
</evidence>
<dbReference type="Proteomes" id="UP000039021">
    <property type="component" value="Unassembled WGS sequence"/>
</dbReference>
<dbReference type="OMA" id="AEQTRPH"/>
<dbReference type="EMBL" id="CHKL01000094">
    <property type="protein sequence ID" value="COW00762.1"/>
    <property type="molecule type" value="Genomic_DNA"/>
</dbReference>
<dbReference type="Proteomes" id="UP000044938">
    <property type="component" value="Unassembled WGS sequence"/>
</dbReference>
<evidence type="ECO:0000313" key="15">
    <source>
        <dbReference type="Proteomes" id="UP000046680"/>
    </source>
</evidence>
<evidence type="ECO:0000313" key="11">
    <source>
        <dbReference type="EMBL" id="OMH58521.1"/>
    </source>
</evidence>
<accession>A0A0E8IMN0</accession>
<dbReference type="EMBL" id="COPH01000007">
    <property type="protein sequence ID" value="CLV77999.1"/>
    <property type="molecule type" value="Genomic_DNA"/>
</dbReference>
<keyword evidence="2" id="KW-0472">Membrane</keyword>
<feature type="transmembrane region" description="Helical" evidence="2">
    <location>
        <begin position="30"/>
        <end position="49"/>
    </location>
</feature>
<evidence type="ECO:0000313" key="16">
    <source>
        <dbReference type="Proteomes" id="UP000046947"/>
    </source>
</evidence>
<dbReference type="Proteomes" id="UP000050139">
    <property type="component" value="Unassembled WGS sequence"/>
</dbReference>
<name>A0A0E8IMN0_MYCTX</name>
<keyword evidence="2" id="KW-1133">Transmembrane helix</keyword>
<dbReference type="EMBL" id="CNFU01000021">
    <property type="protein sequence ID" value="CKQ87548.1"/>
    <property type="molecule type" value="Genomic_DNA"/>
</dbReference>
<evidence type="ECO:0000313" key="3">
    <source>
        <dbReference type="EMBL" id="CFE51659.1"/>
    </source>
</evidence>
<proteinExistence type="predicted"/>
<dbReference type="EMBL" id="CSBK01000141">
    <property type="protein sequence ID" value="COX00462.1"/>
    <property type="molecule type" value="Genomic_DNA"/>
</dbReference>
<dbReference type="EMBL" id="CNFT01000015">
    <property type="protein sequence ID" value="CKQ78819.1"/>
    <property type="molecule type" value="Genomic_DNA"/>
</dbReference>
<evidence type="ECO:0000313" key="21">
    <source>
        <dbReference type="Proteomes" id="UP000189452"/>
    </source>
</evidence>
<dbReference type="Proteomes" id="UP000046947">
    <property type="component" value="Unassembled WGS sequence"/>
</dbReference>
<evidence type="ECO:0000313" key="13">
    <source>
        <dbReference type="Proteomes" id="UP000039021"/>
    </source>
</evidence>
<reference evidence="12 22" key="5">
    <citation type="submission" date="2018-08" db="EMBL/GenBank/DDBJ databases">
        <authorList>
            <person name="Fokvardsen B D."/>
            <person name="Norman A."/>
        </authorList>
    </citation>
    <scope>NUCLEOTIDE SEQUENCE [LARGE SCALE GENOMIC DNA]</scope>
    <source>
        <strain evidence="12 22">DKC2</strain>
    </source>
</reference>
<evidence type="ECO:0000313" key="5">
    <source>
        <dbReference type="EMBL" id="CKQ78819.1"/>
    </source>
</evidence>
<evidence type="ECO:0000313" key="6">
    <source>
        <dbReference type="EMBL" id="CKQ87548.1"/>
    </source>
</evidence>
<dbReference type="Proteomes" id="UP000300237">
    <property type="component" value="Chromosome"/>
</dbReference>
<organism evidence="11 21">
    <name type="scientific">Mycobacterium tuberculosis</name>
    <dbReference type="NCBI Taxonomy" id="1773"/>
    <lineage>
        <taxon>Bacteria</taxon>
        <taxon>Bacillati</taxon>
        <taxon>Actinomycetota</taxon>
        <taxon>Actinomycetes</taxon>
        <taxon>Mycobacteriales</taxon>
        <taxon>Mycobacteriaceae</taxon>
        <taxon>Mycobacterium</taxon>
        <taxon>Mycobacterium tuberculosis complex</taxon>
    </lineage>
</organism>
<evidence type="ECO:0000313" key="7">
    <source>
        <dbReference type="EMBL" id="CLV77999.1"/>
    </source>
</evidence>
<evidence type="ECO:0000313" key="18">
    <source>
        <dbReference type="Proteomes" id="UP000049023"/>
    </source>
</evidence>
<reference evidence="13 14" key="2">
    <citation type="submission" date="2015-03" db="EMBL/GenBank/DDBJ databases">
        <authorList>
            <consortium name="Pathogen Informatics"/>
        </authorList>
    </citation>
    <scope>NUCLEOTIDE SEQUENCE [LARGE SCALE GENOMIC DNA]</scope>
    <source>
        <strain evidence="5 20">Bir 185</strain>
        <strain evidence="6 18">Bir 187</strain>
        <strain evidence="4 15">C09601061</strain>
        <strain evidence="3 16">H09601792</strain>
        <strain evidence="8 14">M09401471</strain>
        <strain evidence="13">N09902308</strain>
        <strain evidence="9 17">P00601463</strain>
    </source>
</reference>
<evidence type="ECO:0000313" key="14">
    <source>
        <dbReference type="Proteomes" id="UP000044938"/>
    </source>
</evidence>
<evidence type="ECO:0000313" key="9">
    <source>
        <dbReference type="EMBL" id="COW00762.1"/>
    </source>
</evidence>
<dbReference type="EMBL" id="CFOH01000287">
    <property type="protein sequence ID" value="CFE51659.1"/>
    <property type="molecule type" value="Genomic_DNA"/>
</dbReference>
<dbReference type="Proteomes" id="UP000048600">
    <property type="component" value="Unassembled WGS sequence"/>
</dbReference>
<sequence>MSLWYKRMVDSMGWVLSSWHEVTGVDSGTWLAWAAWAALGLGVVALVVTKRQIQRNRRLAAEQTRPYVAMFMEPHVADWHVIELVVRNFGRTAAYDVRFSFPNPPTVAQYENAANGYADVVELRLPQELPMLAPGQEWRMVWDSALDRAEIGRGIESRFPGTVTYYDRPEQPRRWRFWRRGRRPLETKVVLDWDALPPVARIELMTTHDLAKREKQKLELLRSLLTYFHYASKETRPDVFRSEIDRINRAAAETQDRWRARQVEVPTEVSQRSEGQGPQPTRIPAG</sequence>
<dbReference type="Proteomes" id="UP000189452">
    <property type="component" value="Chromosome"/>
</dbReference>
<dbReference type="EMBL" id="LR027516">
    <property type="protein sequence ID" value="VCU48871.1"/>
    <property type="molecule type" value="Genomic_DNA"/>
</dbReference>
<evidence type="ECO:0000313" key="19">
    <source>
        <dbReference type="Proteomes" id="UP000050139"/>
    </source>
</evidence>
<evidence type="ECO:0000313" key="12">
    <source>
        <dbReference type="EMBL" id="VCU48871.1"/>
    </source>
</evidence>
<evidence type="ECO:0000313" key="20">
    <source>
        <dbReference type="Proteomes" id="UP000050164"/>
    </source>
</evidence>
<dbReference type="Proteomes" id="UP000049023">
    <property type="component" value="Unassembled WGS sequence"/>
</dbReference>
<dbReference type="EMBL" id="CSAJ01000059">
    <property type="protein sequence ID" value="COV69467.1"/>
    <property type="molecule type" value="Genomic_DNA"/>
</dbReference>
<dbReference type="EMBL" id="CGCX01000237">
    <property type="protein sequence ID" value="CFR70559.1"/>
    <property type="molecule type" value="Genomic_DNA"/>
</dbReference>
<protein>
    <submittedName>
        <fullName evidence="3">Conserved membrane protein of uncharacterized function</fullName>
    </submittedName>
    <submittedName>
        <fullName evidence="12">Exported protein</fullName>
    </submittedName>
</protein>
<dbReference type="Proteomes" id="UP000050164">
    <property type="component" value="Unassembled WGS sequence"/>
</dbReference>
<keyword evidence="2" id="KW-0812">Transmembrane</keyword>